<gene>
    <name evidence="8" type="ORF">ACFFJ8_25100</name>
</gene>
<feature type="transmembrane region" description="Helical" evidence="5">
    <location>
        <begin position="2287"/>
        <end position="2313"/>
    </location>
</feature>
<dbReference type="InterPro" id="IPR050708">
    <property type="entry name" value="T6SS_VgrG/RHS"/>
</dbReference>
<comment type="subcellular location">
    <subcellularLocation>
        <location evidence="1">Secreted</location>
    </subcellularLocation>
</comment>
<evidence type="ECO:0000256" key="2">
    <source>
        <dbReference type="ARBA" id="ARBA00022525"/>
    </source>
</evidence>
<evidence type="ECO:0000313" key="9">
    <source>
        <dbReference type="Proteomes" id="UP001589818"/>
    </source>
</evidence>
<name>A0ABV6JFC8_9BACL</name>
<feature type="domain" description="Insecticide toxin TcdB middle/N-terminal" evidence="7">
    <location>
        <begin position="713"/>
        <end position="842"/>
    </location>
</feature>
<evidence type="ECO:0000256" key="1">
    <source>
        <dbReference type="ARBA" id="ARBA00004613"/>
    </source>
</evidence>
<evidence type="ECO:0000313" key="8">
    <source>
        <dbReference type="EMBL" id="MFC0394624.1"/>
    </source>
</evidence>
<evidence type="ECO:0000259" key="6">
    <source>
        <dbReference type="Pfam" id="PF12255"/>
    </source>
</evidence>
<evidence type="ECO:0000256" key="4">
    <source>
        <dbReference type="SAM" id="MobiDB-lite"/>
    </source>
</evidence>
<evidence type="ECO:0000256" key="5">
    <source>
        <dbReference type="SAM" id="Phobius"/>
    </source>
</evidence>
<feature type="compositionally biased region" description="Basic and acidic residues" evidence="4">
    <location>
        <begin position="1"/>
        <end position="15"/>
    </location>
</feature>
<comment type="caution">
    <text evidence="8">The sequence shown here is derived from an EMBL/GenBank/DDBJ whole genome shotgun (WGS) entry which is preliminary data.</text>
</comment>
<feature type="compositionally biased region" description="Pro residues" evidence="4">
    <location>
        <begin position="2244"/>
        <end position="2258"/>
    </location>
</feature>
<dbReference type="EMBL" id="JBHLVF010000041">
    <property type="protein sequence ID" value="MFC0394624.1"/>
    <property type="molecule type" value="Genomic_DNA"/>
</dbReference>
<organism evidence="8 9">
    <name type="scientific">Paenibacillus mendelii</name>
    <dbReference type="NCBI Taxonomy" id="206163"/>
    <lineage>
        <taxon>Bacteria</taxon>
        <taxon>Bacillati</taxon>
        <taxon>Bacillota</taxon>
        <taxon>Bacilli</taxon>
        <taxon>Bacillales</taxon>
        <taxon>Paenibacillaceae</taxon>
        <taxon>Paenibacillus</taxon>
    </lineage>
</organism>
<reference evidence="8 9" key="1">
    <citation type="submission" date="2024-09" db="EMBL/GenBank/DDBJ databases">
        <authorList>
            <person name="Sun Q."/>
            <person name="Mori K."/>
        </authorList>
    </citation>
    <scope>NUCLEOTIDE SEQUENCE [LARGE SCALE GENOMIC DNA]</scope>
    <source>
        <strain evidence="8 9">CCM 4839</strain>
    </source>
</reference>
<evidence type="ECO:0000256" key="3">
    <source>
        <dbReference type="ARBA" id="ARBA00023026"/>
    </source>
</evidence>
<dbReference type="InterPro" id="IPR022385">
    <property type="entry name" value="Rhs_assc_core"/>
</dbReference>
<keyword evidence="5" id="KW-0472">Membrane</keyword>
<dbReference type="InterPro" id="IPR022044">
    <property type="entry name" value="TcdB_toxin_mid/C"/>
</dbReference>
<protein>
    <submittedName>
        <fullName evidence="8">SpvB/TcaC N-terminal domain-containing protein</fullName>
    </submittedName>
</protein>
<proteinExistence type="predicted"/>
<evidence type="ECO:0000259" key="7">
    <source>
        <dbReference type="Pfam" id="PF12256"/>
    </source>
</evidence>
<dbReference type="PANTHER" id="PTHR32305:SF15">
    <property type="entry name" value="PROTEIN RHSA-RELATED"/>
    <property type="match status" value="1"/>
</dbReference>
<accession>A0ABV6JFC8</accession>
<dbReference type="RefSeq" id="WP_204815804.1">
    <property type="nucleotide sequence ID" value="NZ_JANHOF010000001.1"/>
</dbReference>
<dbReference type="InterPro" id="IPR022045">
    <property type="entry name" value="TcdB_toxin_mid/N"/>
</dbReference>
<dbReference type="Proteomes" id="UP001589818">
    <property type="component" value="Unassembled WGS sequence"/>
</dbReference>
<dbReference type="Pfam" id="PF12256">
    <property type="entry name" value="TcdB_toxin_midN"/>
    <property type="match status" value="1"/>
</dbReference>
<keyword evidence="9" id="KW-1185">Reference proteome</keyword>
<feature type="region of interest" description="Disordered" evidence="4">
    <location>
        <begin position="2451"/>
        <end position="2475"/>
    </location>
</feature>
<keyword evidence="5" id="KW-0812">Transmembrane</keyword>
<feature type="transmembrane region" description="Helical" evidence="5">
    <location>
        <begin position="2319"/>
        <end position="2341"/>
    </location>
</feature>
<sequence length="2524" mass="280145">MADDRHMNGNPEDRAAPSAPSITLPKGGGAIRGIAEKFSANTVTGNGTMTVPLAVSPTRSGFGPELALTHDSGAGSGLFGYGWSLSIPAIVRKTDGGLPQYRDQEESDIYVLSGAEDLVPVLNQDGSRHEYNNEAEGFVVHRYRPRIEGLFARIERWTDTATGSMHWRSITGDNMTTVYGKSDNSRIADPDDPLRTFSWLISESYDDKGNAILYEYASENDLNIDRSLMNESSRVITANRYLKRIHYGNKLSRLVQPDLTSMEWMFEAVFDYDENHYVEDGGTAAHGDTEQLVYASASPGNAWAARPDPISSHRAGFEVRTYRRCRRLLMFHRFDELGSEPCLVRATSFEYADFDYSRPFSAKEELAYQGSTRLASFLCAIVQAGCIRDDTEVGIVRDGIRYAAYRRKEMPPLEFEYSRAAINGVIRELEGDSLNNLPSGLFDSACQWVDLDGEGISGILTEQADCWYYKPNLGGGRFGPQQVVAAQPSHADLRGGQELLLDLNGSGQLDVVRLSGQTSGYSERSQEQNWEPFKAFAHLPNIPWHEKNLRFIDLNGDGLADILLSEHHAFTWYPSLGGEGFGPAIRMEPPLDDERGVRLVVSEDTQSIYLADMCGDGLTDIVRIRNGEICYWPNQGYGRFGHKVTMDHSPWFDYPDQFNQRRLLLCDIDGSGVTDVIYTNAEGVHLYFNQSGNRWSDPFLLTHLSAPDHLSTMTAVDLLGNGTSCLVWSSPLPGHARQPFCYIDLMGGIKPHLLVRSINNFGAETKVSYVSSTTFYLADKAAGRPWATKLPFPVQVVAYVEKYDHVGRSRFTTRYAYHHGYYDGKEREFRGFGMVEQWDSEAYEDYAAGVASSGGSGELAPEFFQPPVTTRTWFHTGASIGKDRIVHQLRNEYYESVQYVPEPMLPQLLEEGEWEECLRALKGLPLRQEIYSFDGSDVQAHPYRIVEHNYEIKRIQPRRGQAYAVFLPVGSETVTLDCERNPEDPHISHQLNLLIDQTGHVLQSGTVVYGRRIANPLLPVEVTRAQQSLHIVCRVIEYTAEMDREAPDAAYRRKVPFASRSYEVSGLEPADQLFTITELLDALEHAALTPYEEEVSPASLKKRLIAHNRVSFLDNGFNRLPFGERDTLGLEYESYRLAFTPEVIDIHYAGGVSALELEQAGYIQLSGEPGWWIPSGTAIYPSNPADHYYIAIGAKDPLGTETIASLDRYDLLVEEVRVKQAAWNVMRAHNDYRTLGPTIVIDPNDNRTAVEVDSLGMVVRTAFMGKPGDGDGDTLADPTIRLDYNLFQWRNERKPNFVHVYARERHGAVNPRWQESCVYSNGSGSIAMVKAQAHPGKALQLAAAGGTILVDANPRWVGSGRTIRNNKGSPVKQYEPYFSTTERFEDERELREIGVTPLIFYDAVGRTIRTVYPDGTETKVEFDCWQHRAFDKNDTVLGSSWYSDRGSPDPLNEPEPLQDPKRRAAWLAAKHADTPGITHLDSLGRIVCSVSDYGGGRTAAVRSDSDLSGRFSRLFDQIGREAASGFNGMSGIPMWSDSAERGRRWSFFNVLGALVKSWDQHGRRFRTEYDSLHRPVGIFAEEPGRGEFLFRYLLYGDRHPDARRLNLLGVTHQVYDQAGRIEIPESDFKGNPKRVERILAKDYKQAPDWRAACSQTDYQAVQDAASPSLAMDEVFASATEYDALNRPIQMRLPDGSVMVPEYNEGNFWNKLSVQVRGQGSWIDCLKGQDYDAKGRRLSARYGNDIETRYEYDPESLRLTGMLTYPLGSNPELHALQNMQYTFDPAGNLTHAADQAQQTYYFNNAVIKPEYRYEYDAIYQLISATGREHAGMANDAIRSESDLDYRQQLPDFNQPEAVRTYTEEYDYDLLGNMTAMRHRYKTQAGIGNGWTRHYRYIHEDSPGNRTNRLGSTSLPGDTVGGPYGSGYDYDAYGNMTRMPHLQALAWNCMDQLSVVDLGGGGTAYYVYDSGGRRIRKVIERPGGAVTERLYLGSVEIYRERLQDAVHLERLTLTVSDDTGPIAQVDTKTRDDRGRDPANPLHMPLIRYQHGNLIGSAVFETDVNGVILSYEEYHPFGTTAYRSAKSGSDISLKRYRFCGKERDDETGLYYYGARYYATWLGRWTSADPAGFADGANLFIYCRNSPVAHIDPQGLTTRDIPGTSEDHLTENSTLADREAFARRHGFRIVDPHPEQQRWNGYKWELSPEGRFERIQPGEESGAGDGSAASEAPVCQPPPEPSEESASEPPPEEQPPGESPPESPDESSSGSEEGSGDSGERRFFTSSFFKGLVIGIAVTAAVIAVVATGGAALAVIAPAASSAIAASGVGTALAVAGGVLTAANITQSIRQRDLMNNRISEEQANFNLGLGVGSLAGGALAKPITAAAAPIGRGLGQGVSEIGESMSTGLLVPALPIGPTGGAISVAASGSVSTTSAVTAAGVGMGPNVLMMSRGDDDDDGSSFERMTGGGRNRPRGNQIQNKQFNDIVKKYNLTKDEKQQLHRAIQGEDLDYHGLEDAVRSLFPHKF</sequence>
<keyword evidence="5" id="KW-1133">Transmembrane helix</keyword>
<feature type="region of interest" description="Disordered" evidence="4">
    <location>
        <begin position="1"/>
        <end position="25"/>
    </location>
</feature>
<keyword evidence="2" id="KW-0964">Secreted</keyword>
<dbReference type="InterPro" id="IPR003284">
    <property type="entry name" value="Sal_SpvB"/>
</dbReference>
<dbReference type="Pfam" id="PF12255">
    <property type="entry name" value="TcdB_toxin_midC"/>
    <property type="match status" value="1"/>
</dbReference>
<dbReference type="NCBIfam" id="TIGR03696">
    <property type="entry name" value="Rhs_assc_core"/>
    <property type="match status" value="1"/>
</dbReference>
<dbReference type="Pfam" id="PF03534">
    <property type="entry name" value="SpvB"/>
    <property type="match status" value="1"/>
</dbReference>
<feature type="region of interest" description="Disordered" evidence="4">
    <location>
        <begin position="2211"/>
        <end position="2276"/>
    </location>
</feature>
<dbReference type="SUPFAM" id="SSF69318">
    <property type="entry name" value="Integrin alpha N-terminal domain"/>
    <property type="match status" value="1"/>
</dbReference>
<feature type="domain" description="Insecticide toxin TcdB middle/C-terminal" evidence="6">
    <location>
        <begin position="918"/>
        <end position="1025"/>
    </location>
</feature>
<dbReference type="InterPro" id="IPR028994">
    <property type="entry name" value="Integrin_alpha_N"/>
</dbReference>
<dbReference type="PRINTS" id="PR01341">
    <property type="entry name" value="SALSPVBPROT"/>
</dbReference>
<dbReference type="Gene3D" id="2.180.10.10">
    <property type="entry name" value="RHS repeat-associated core"/>
    <property type="match status" value="1"/>
</dbReference>
<dbReference type="PANTHER" id="PTHR32305">
    <property type="match status" value="1"/>
</dbReference>
<keyword evidence="3" id="KW-0843">Virulence</keyword>